<reference evidence="3" key="3">
    <citation type="journal article" date="2017" name="Nature">
        <title>Genome sequence of the progenitor of the wheat D genome Aegilops tauschii.</title>
        <authorList>
            <person name="Luo M.C."/>
            <person name="Gu Y.Q."/>
            <person name="Puiu D."/>
            <person name="Wang H."/>
            <person name="Twardziok S.O."/>
            <person name="Deal K.R."/>
            <person name="Huo N."/>
            <person name="Zhu T."/>
            <person name="Wang L."/>
            <person name="Wang Y."/>
            <person name="McGuire P.E."/>
            <person name="Liu S."/>
            <person name="Long H."/>
            <person name="Ramasamy R.K."/>
            <person name="Rodriguez J.C."/>
            <person name="Van S.L."/>
            <person name="Yuan L."/>
            <person name="Wang Z."/>
            <person name="Xia Z."/>
            <person name="Xiao L."/>
            <person name="Anderson O.D."/>
            <person name="Ouyang S."/>
            <person name="Liang Y."/>
            <person name="Zimin A.V."/>
            <person name="Pertea G."/>
            <person name="Qi P."/>
            <person name="Bennetzen J.L."/>
            <person name="Dai X."/>
            <person name="Dawson M.W."/>
            <person name="Muller H.G."/>
            <person name="Kugler K."/>
            <person name="Rivarola-Duarte L."/>
            <person name="Spannagl M."/>
            <person name="Mayer K.F.X."/>
            <person name="Lu F.H."/>
            <person name="Bevan M.W."/>
            <person name="Leroy P."/>
            <person name="Li P."/>
            <person name="You F.M."/>
            <person name="Sun Q."/>
            <person name="Liu Z."/>
            <person name="Lyons E."/>
            <person name="Wicker T."/>
            <person name="Salzberg S.L."/>
            <person name="Devos K.M."/>
            <person name="Dvorak J."/>
        </authorList>
    </citation>
    <scope>NUCLEOTIDE SEQUENCE [LARGE SCALE GENOMIC DNA]</scope>
    <source>
        <strain evidence="3">cv. AL8/78</strain>
    </source>
</reference>
<keyword evidence="2" id="KW-0812">Transmembrane</keyword>
<dbReference type="AlphaFoldDB" id="A0A453MK89"/>
<feature type="transmembrane region" description="Helical" evidence="2">
    <location>
        <begin position="57"/>
        <end position="78"/>
    </location>
</feature>
<keyword evidence="2" id="KW-0472">Membrane</keyword>
<reference evidence="3" key="4">
    <citation type="submission" date="2019-03" db="UniProtKB">
        <authorList>
            <consortium name="EnsemblPlants"/>
        </authorList>
    </citation>
    <scope>IDENTIFICATION</scope>
</reference>
<organism evidence="3 4">
    <name type="scientific">Aegilops tauschii subsp. strangulata</name>
    <name type="common">Goatgrass</name>
    <dbReference type="NCBI Taxonomy" id="200361"/>
    <lineage>
        <taxon>Eukaryota</taxon>
        <taxon>Viridiplantae</taxon>
        <taxon>Streptophyta</taxon>
        <taxon>Embryophyta</taxon>
        <taxon>Tracheophyta</taxon>
        <taxon>Spermatophyta</taxon>
        <taxon>Magnoliopsida</taxon>
        <taxon>Liliopsida</taxon>
        <taxon>Poales</taxon>
        <taxon>Poaceae</taxon>
        <taxon>BOP clade</taxon>
        <taxon>Pooideae</taxon>
        <taxon>Triticodae</taxon>
        <taxon>Triticeae</taxon>
        <taxon>Triticinae</taxon>
        <taxon>Aegilops</taxon>
    </lineage>
</organism>
<keyword evidence="4" id="KW-1185">Reference proteome</keyword>
<keyword evidence="2" id="KW-1133">Transmembrane helix</keyword>
<reference evidence="4" key="1">
    <citation type="journal article" date="2014" name="Science">
        <title>Ancient hybridizations among the ancestral genomes of bread wheat.</title>
        <authorList>
            <consortium name="International Wheat Genome Sequencing Consortium,"/>
            <person name="Marcussen T."/>
            <person name="Sandve S.R."/>
            <person name="Heier L."/>
            <person name="Spannagl M."/>
            <person name="Pfeifer M."/>
            <person name="Jakobsen K.S."/>
            <person name="Wulff B.B."/>
            <person name="Steuernagel B."/>
            <person name="Mayer K.F."/>
            <person name="Olsen O.A."/>
        </authorList>
    </citation>
    <scope>NUCLEOTIDE SEQUENCE [LARGE SCALE GENOMIC DNA]</scope>
    <source>
        <strain evidence="4">cv. AL8/78</strain>
    </source>
</reference>
<evidence type="ECO:0000313" key="3">
    <source>
        <dbReference type="EnsemblPlants" id="AET5Gv21218800.14"/>
    </source>
</evidence>
<dbReference type="EnsemblPlants" id="AET5Gv21218800.14">
    <property type="protein sequence ID" value="AET5Gv21218800.14"/>
    <property type="gene ID" value="AET5Gv21218800"/>
</dbReference>
<proteinExistence type="predicted"/>
<dbReference type="Gramene" id="AET5Gv21218800.14">
    <property type="protein sequence ID" value="AET5Gv21218800.14"/>
    <property type="gene ID" value="AET5Gv21218800"/>
</dbReference>
<name>A0A453MK89_AEGTS</name>
<accession>A0A453MK89</accession>
<evidence type="ECO:0000313" key="4">
    <source>
        <dbReference type="Proteomes" id="UP000015105"/>
    </source>
</evidence>
<evidence type="ECO:0000256" key="2">
    <source>
        <dbReference type="SAM" id="Phobius"/>
    </source>
</evidence>
<reference evidence="4" key="2">
    <citation type="journal article" date="2017" name="Nat. Plants">
        <title>The Aegilops tauschii genome reveals multiple impacts of transposons.</title>
        <authorList>
            <person name="Zhao G."/>
            <person name="Zou C."/>
            <person name="Li K."/>
            <person name="Wang K."/>
            <person name="Li T."/>
            <person name="Gao L."/>
            <person name="Zhang X."/>
            <person name="Wang H."/>
            <person name="Yang Z."/>
            <person name="Liu X."/>
            <person name="Jiang W."/>
            <person name="Mao L."/>
            <person name="Kong X."/>
            <person name="Jiao Y."/>
            <person name="Jia J."/>
        </authorList>
    </citation>
    <scope>NUCLEOTIDE SEQUENCE [LARGE SCALE GENOMIC DNA]</scope>
    <source>
        <strain evidence="4">cv. AL8/78</strain>
    </source>
</reference>
<reference evidence="3" key="5">
    <citation type="journal article" date="2021" name="G3 (Bethesda)">
        <title>Aegilops tauschii genome assembly Aet v5.0 features greater sequence contiguity and improved annotation.</title>
        <authorList>
            <person name="Wang L."/>
            <person name="Zhu T."/>
            <person name="Rodriguez J.C."/>
            <person name="Deal K.R."/>
            <person name="Dubcovsky J."/>
            <person name="McGuire P.E."/>
            <person name="Lux T."/>
            <person name="Spannagl M."/>
            <person name="Mayer K.F.X."/>
            <person name="Baldrich P."/>
            <person name="Meyers B.C."/>
            <person name="Huo N."/>
            <person name="Gu Y.Q."/>
            <person name="Zhou H."/>
            <person name="Devos K.M."/>
            <person name="Bennetzen J.L."/>
            <person name="Unver T."/>
            <person name="Budak H."/>
            <person name="Gulick P.J."/>
            <person name="Galiba G."/>
            <person name="Kalapos B."/>
            <person name="Nelson D.R."/>
            <person name="Li P."/>
            <person name="You F.M."/>
            <person name="Luo M.C."/>
            <person name="Dvorak J."/>
        </authorList>
    </citation>
    <scope>NUCLEOTIDE SEQUENCE [LARGE SCALE GENOMIC DNA]</scope>
    <source>
        <strain evidence="3">cv. AL8/78</strain>
    </source>
</reference>
<evidence type="ECO:0000256" key="1">
    <source>
        <dbReference type="SAM" id="MobiDB-lite"/>
    </source>
</evidence>
<dbReference type="Proteomes" id="UP000015105">
    <property type="component" value="Chromosome 5D"/>
</dbReference>
<protein>
    <submittedName>
        <fullName evidence="3">Uncharacterized protein</fullName>
    </submittedName>
</protein>
<feature type="region of interest" description="Disordered" evidence="1">
    <location>
        <begin position="1"/>
        <end position="46"/>
    </location>
</feature>
<sequence length="79" mass="7937">GPSSPERPGSADAPTPRSLLPEHGRKADPVPVLPHTQPHPSPLSGEKMAAVQVASGLSVPLLSALLGGAVALVFLAGYL</sequence>